<dbReference type="EMBL" id="LNGE01000044">
    <property type="protein sequence ID" value="KYC44745.1"/>
    <property type="molecule type" value="Genomic_DNA"/>
</dbReference>
<evidence type="ECO:0008006" key="6">
    <source>
        <dbReference type="Google" id="ProtNLM"/>
    </source>
</evidence>
<dbReference type="AlphaFoldDB" id="A0A150IS15"/>
<sequence>MINPNNTRMVPGWKFAPVPICYGGDLRAISFCCHPGYPLTFSFKCGLPKALEELGITKEEYIEIKDKFSKDHNWDSDLVCFKSLSYCCMRRSGCMGGRDIALSTKYKDEEAFERYFALKRKLCVEILKKARNKEKVKELLEYELSRPEPLVE</sequence>
<gene>
    <name evidence="1" type="ORF">APG10_01462</name>
    <name evidence="2" type="ORF">APG11_01155</name>
    <name evidence="3" type="ORF">APG12_01111</name>
</gene>
<evidence type="ECO:0000313" key="4">
    <source>
        <dbReference type="Proteomes" id="UP000091929"/>
    </source>
</evidence>
<organism evidence="2 4">
    <name type="scientific">Candidatus Methanofastidiosum methylothiophilum</name>
    <dbReference type="NCBI Taxonomy" id="1705564"/>
    <lineage>
        <taxon>Archaea</taxon>
        <taxon>Methanobacteriati</taxon>
        <taxon>Methanobacteriota</taxon>
        <taxon>Stenosarchaea group</taxon>
        <taxon>Candidatus Methanofastidiosia</taxon>
        <taxon>Candidatus Methanofastidiosales</taxon>
        <taxon>Candidatus Methanofastidiosaceae</taxon>
        <taxon>Candidatus Methanofastidiosum</taxon>
    </lineage>
</organism>
<comment type="caution">
    <text evidence="2">The sequence shown here is derived from an EMBL/GenBank/DDBJ whole genome shotgun (WGS) entry which is preliminary data.</text>
</comment>
<dbReference type="EMBL" id="LNJC01000021">
    <property type="protein sequence ID" value="KYC50023.1"/>
    <property type="molecule type" value="Genomic_DNA"/>
</dbReference>
<dbReference type="Proteomes" id="UP000091929">
    <property type="component" value="Unassembled WGS sequence"/>
</dbReference>
<dbReference type="EMBL" id="LNGF01000023">
    <property type="protein sequence ID" value="KYC47464.1"/>
    <property type="molecule type" value="Genomic_DNA"/>
</dbReference>
<accession>A0A150IS15</accession>
<evidence type="ECO:0000313" key="3">
    <source>
        <dbReference type="EMBL" id="KYC50023.1"/>
    </source>
</evidence>
<accession>A0A150IIU9</accession>
<dbReference type="Proteomes" id="UP000092401">
    <property type="component" value="Unassembled WGS sequence"/>
</dbReference>
<protein>
    <recommendedName>
        <fullName evidence="6">Methanogenesis marker 9 domain-containing protein</fullName>
    </recommendedName>
</protein>
<accession>A0A150IYD9</accession>
<evidence type="ECO:0000313" key="2">
    <source>
        <dbReference type="EMBL" id="KYC47464.1"/>
    </source>
</evidence>
<proteinExistence type="predicted"/>
<evidence type="ECO:0000313" key="5">
    <source>
        <dbReference type="Proteomes" id="UP000092401"/>
    </source>
</evidence>
<dbReference type="Proteomes" id="UP000092403">
    <property type="component" value="Unassembled WGS sequence"/>
</dbReference>
<reference evidence="4 5" key="1">
    <citation type="journal article" date="2016" name="ISME J.">
        <title>Chasing the elusive Euryarchaeota class WSA2: genomes reveal a uniquely fastidious methyl-reducing methanogen.</title>
        <authorList>
            <person name="Nobu M.K."/>
            <person name="Narihiro T."/>
            <person name="Kuroda K."/>
            <person name="Mei R."/>
            <person name="Liu W.T."/>
        </authorList>
    </citation>
    <scope>NUCLEOTIDE SEQUENCE [LARGE SCALE GENOMIC DNA]</scope>
    <source>
        <strain evidence="1">B03fssc0709_Meth_Bin005</strain>
        <strain evidence="2">B15fssc0709_Meth_Bin003</strain>
        <strain evidence="3">BMIXfssc0709_Meth_Bin006</strain>
    </source>
</reference>
<evidence type="ECO:0000313" key="1">
    <source>
        <dbReference type="EMBL" id="KYC44745.1"/>
    </source>
</evidence>
<name>A0A150IS15_9EURY</name>